<evidence type="ECO:0000256" key="1">
    <source>
        <dbReference type="SAM" id="MobiDB-lite"/>
    </source>
</evidence>
<feature type="region of interest" description="Disordered" evidence="1">
    <location>
        <begin position="430"/>
        <end position="634"/>
    </location>
</feature>
<feature type="compositionally biased region" description="Polar residues" evidence="1">
    <location>
        <begin position="467"/>
        <end position="487"/>
    </location>
</feature>
<feature type="region of interest" description="Disordered" evidence="1">
    <location>
        <begin position="693"/>
        <end position="856"/>
    </location>
</feature>
<gene>
    <name evidence="2" type="ORF">D9758_012849</name>
</gene>
<feature type="compositionally biased region" description="Low complexity" evidence="1">
    <location>
        <begin position="810"/>
        <end position="822"/>
    </location>
</feature>
<dbReference type="CDD" id="cd11576">
    <property type="entry name" value="GH99_GH71_like_2"/>
    <property type="match status" value="1"/>
</dbReference>
<protein>
    <recommendedName>
        <fullName evidence="4">Xylosidase/arabinosidase</fullName>
    </recommendedName>
</protein>
<comment type="caution">
    <text evidence="2">The sequence shown here is derived from an EMBL/GenBank/DDBJ whole genome shotgun (WGS) entry which is preliminary data.</text>
</comment>
<feature type="compositionally biased region" description="Polar residues" evidence="1">
    <location>
        <begin position="564"/>
        <end position="581"/>
    </location>
</feature>
<dbReference type="EMBL" id="JAACJM010000198">
    <property type="protein sequence ID" value="KAF5338238.1"/>
    <property type="molecule type" value="Genomic_DNA"/>
</dbReference>
<dbReference type="OrthoDB" id="2589715at2759"/>
<reference evidence="2 3" key="1">
    <citation type="journal article" date="2020" name="ISME J.">
        <title>Uncovering the hidden diversity of litter-decomposition mechanisms in mushroom-forming fungi.</title>
        <authorList>
            <person name="Floudas D."/>
            <person name="Bentzer J."/>
            <person name="Ahren D."/>
            <person name="Johansson T."/>
            <person name="Persson P."/>
            <person name="Tunlid A."/>
        </authorList>
    </citation>
    <scope>NUCLEOTIDE SEQUENCE [LARGE SCALE GENOMIC DNA]</scope>
    <source>
        <strain evidence="2 3">CBS 291.85</strain>
    </source>
</reference>
<name>A0A8H5CB40_9AGAR</name>
<evidence type="ECO:0008006" key="4">
    <source>
        <dbReference type="Google" id="ProtNLM"/>
    </source>
</evidence>
<feature type="compositionally biased region" description="Pro residues" evidence="1">
    <location>
        <begin position="718"/>
        <end position="734"/>
    </location>
</feature>
<feature type="compositionally biased region" description="Low complexity" evidence="1">
    <location>
        <begin position="582"/>
        <end position="600"/>
    </location>
</feature>
<organism evidence="2 3">
    <name type="scientific">Tetrapyrgos nigripes</name>
    <dbReference type="NCBI Taxonomy" id="182062"/>
    <lineage>
        <taxon>Eukaryota</taxon>
        <taxon>Fungi</taxon>
        <taxon>Dikarya</taxon>
        <taxon>Basidiomycota</taxon>
        <taxon>Agaricomycotina</taxon>
        <taxon>Agaricomycetes</taxon>
        <taxon>Agaricomycetidae</taxon>
        <taxon>Agaricales</taxon>
        <taxon>Marasmiineae</taxon>
        <taxon>Marasmiaceae</taxon>
        <taxon>Tetrapyrgos</taxon>
    </lineage>
</organism>
<proteinExistence type="predicted"/>
<feature type="compositionally biased region" description="Low complexity" evidence="1">
    <location>
        <begin position="834"/>
        <end position="847"/>
    </location>
</feature>
<feature type="compositionally biased region" description="Polar residues" evidence="1">
    <location>
        <begin position="823"/>
        <end position="833"/>
    </location>
</feature>
<keyword evidence="3" id="KW-1185">Reference proteome</keyword>
<dbReference type="Proteomes" id="UP000559256">
    <property type="component" value="Unassembled WGS sequence"/>
</dbReference>
<sequence length="895" mass="96628">MEKGGVIKRADPSSIHDKFLVGYQGWFTCAGDGEPIDPGHHGWLHWFNHPIPDGGKPNTDLWPDVSEYSPSELFPAPGINYKTGEQAFLFSSRHPKTVQRHFHWMARHGVDGAFLQRFVGQCDVEHGSRGLRKQRDEIGDNVREAAEKEGRVFAIMYDVSGVPADRVARVIEHDWAHLIRDKGILDSPNYLREKGKPVLALWGFGFSDRGHTPELVRNIVRSIRSFTPGGAYIMAGAPTHWRKGEGDADPNPGFVDVYLNEFDCISPWMVGRISKEEDSDHFLEHIQKPDMELLRKSHEEHGRRKVDYIPVVFPGFSGLNLSEGEWKFNQIPRNGGKLLWQQIFNAKRLGVRTIYGAMWDEYDEGTAFMPVVEKARHLPVSEKYTFLALDADGYDLPADWYMRICGFAAEGLKSERMIHETFPSKELQDFWSSRPKYEQTDPGGSGEVEVEGSRINSEPPPPPYSLENDTPQPAQPATSHQEQQSQTAAAPVPGSAPVDAAVSSVADDFARQTMSDSTSAAPVPSTSTRPPLHPSHPSNYFVATTTAPVLPPPSHPSRPPLPGRNSSANGNLSSRPSVNYNSRPSIPARPSSSASNTSIPSSPPPIPSVPRPTGTPQPHSPSSQWPPADWNVGGSSNPSHTSILYIIHIINMPNIHPIIPLSTLYNLEDHLIIPHILPAFAFPQAQVSPTMLTFPGGPSGPSLPEPAPAGAYGGYPAPSGPPAPHAPHPYPSGPGGPSAGSYDSGYNSRYNSGYAPSGYGPRPGPHDVSLPGSGSPGHFPQPHPGLSSSPAPSGWSPSTSPAPSLPSRPPSSTTHSSWSSYPGQQQPTPSAPLSQNQTSSSSSSGTSNPGGIAGTAYGYAAGAIDRFGGKKLRGELEERVGSLAKGSKLLGKFSK</sequence>
<feature type="compositionally biased region" description="Low complexity" evidence="1">
    <location>
        <begin position="708"/>
        <end position="717"/>
    </location>
</feature>
<dbReference type="AlphaFoldDB" id="A0A8H5CB40"/>
<feature type="compositionally biased region" description="Low complexity" evidence="1">
    <location>
        <begin position="517"/>
        <end position="530"/>
    </location>
</feature>
<feature type="compositionally biased region" description="Low complexity" evidence="1">
    <location>
        <begin position="784"/>
        <end position="802"/>
    </location>
</feature>
<evidence type="ECO:0000313" key="3">
    <source>
        <dbReference type="Proteomes" id="UP000559256"/>
    </source>
</evidence>
<evidence type="ECO:0000313" key="2">
    <source>
        <dbReference type="EMBL" id="KAF5338238.1"/>
    </source>
</evidence>
<feature type="compositionally biased region" description="Pro residues" evidence="1">
    <location>
        <begin position="549"/>
        <end position="562"/>
    </location>
</feature>
<feature type="compositionally biased region" description="Low complexity" evidence="1">
    <location>
        <begin position="488"/>
        <end position="507"/>
    </location>
</feature>
<dbReference type="Gene3D" id="3.20.20.80">
    <property type="entry name" value="Glycosidases"/>
    <property type="match status" value="1"/>
</dbReference>
<accession>A0A8H5CB40</accession>
<feature type="compositionally biased region" description="Pro residues" evidence="1">
    <location>
        <begin position="601"/>
        <end position="619"/>
    </location>
</feature>